<reference evidence="1 2" key="1">
    <citation type="submission" date="2020-08" db="EMBL/GenBank/DDBJ databases">
        <title>Sequencing the genomes of 1000 actinobacteria strains.</title>
        <authorList>
            <person name="Klenk H.-P."/>
        </authorList>
    </citation>
    <scope>NUCLEOTIDE SEQUENCE [LARGE SCALE GENOMIC DNA]</scope>
    <source>
        <strain evidence="1 2">DSM 43023</strain>
    </source>
</reference>
<dbReference type="RefSeq" id="WP_221466844.1">
    <property type="nucleotide sequence ID" value="NZ_JACHJU010000006.1"/>
</dbReference>
<comment type="caution">
    <text evidence="1">The sequence shown here is derived from an EMBL/GenBank/DDBJ whole genome shotgun (WGS) entry which is preliminary data.</text>
</comment>
<dbReference type="Proteomes" id="UP000534286">
    <property type="component" value="Unassembled WGS sequence"/>
</dbReference>
<dbReference type="AlphaFoldDB" id="A0A7W7WE92"/>
<accession>A0A7W7WE92</accession>
<keyword evidence="2" id="KW-1185">Reference proteome</keyword>
<gene>
    <name evidence="1" type="ORF">FHR32_008064</name>
</gene>
<protein>
    <submittedName>
        <fullName evidence="1">Uncharacterized protein</fullName>
    </submittedName>
</protein>
<dbReference type="EMBL" id="JACHJU010000006">
    <property type="protein sequence ID" value="MBB4943663.1"/>
    <property type="molecule type" value="Genomic_DNA"/>
</dbReference>
<name>A0A7W7WE92_9ACTN</name>
<evidence type="ECO:0000313" key="2">
    <source>
        <dbReference type="Proteomes" id="UP000534286"/>
    </source>
</evidence>
<organism evidence="1 2">
    <name type="scientific">Streptosporangium album</name>
    <dbReference type="NCBI Taxonomy" id="47479"/>
    <lineage>
        <taxon>Bacteria</taxon>
        <taxon>Bacillati</taxon>
        <taxon>Actinomycetota</taxon>
        <taxon>Actinomycetes</taxon>
        <taxon>Streptosporangiales</taxon>
        <taxon>Streptosporangiaceae</taxon>
        <taxon>Streptosporangium</taxon>
    </lineage>
</organism>
<evidence type="ECO:0000313" key="1">
    <source>
        <dbReference type="EMBL" id="MBB4943663.1"/>
    </source>
</evidence>
<proteinExistence type="predicted"/>
<sequence>MRLAEKIGDAGGHADTAAFIYARKALTHFADNSRHDDPWAAELYRRARDRGKRHARHGATTA</sequence>